<evidence type="ECO:0000313" key="3">
    <source>
        <dbReference type="EMBL" id="QNI31314.1"/>
    </source>
</evidence>
<dbReference type="KEGG" id="adin:H7849_19810"/>
<evidence type="ECO:0000313" key="4">
    <source>
        <dbReference type="Proteomes" id="UP000515312"/>
    </source>
</evidence>
<protein>
    <recommendedName>
        <fullName evidence="5">LTXXQ motif family protein</fullName>
    </recommendedName>
</protein>
<accession>A0A7G8BFJ4</accession>
<name>A0A7G8BFJ4_9BACT</name>
<dbReference type="RefSeq" id="WP_186741850.1">
    <property type="nucleotide sequence ID" value="NZ_CP060394.1"/>
</dbReference>
<evidence type="ECO:0000256" key="2">
    <source>
        <dbReference type="SAM" id="SignalP"/>
    </source>
</evidence>
<sequence>MNRNRFRLLAIGTMLIVALTLPAQQTPAGSGSTDQHSAQSGMPSVEQHLKVLSEKLDLTDDQQSKVRPILQEMHDGMQNVMQDQSLSPEERHEKMKALHMKADKQAREILNDDQKKKLDQLEQEPHPELHGNPNA</sequence>
<dbReference type="EMBL" id="CP060394">
    <property type="protein sequence ID" value="QNI31314.1"/>
    <property type="molecule type" value="Genomic_DNA"/>
</dbReference>
<evidence type="ECO:0008006" key="5">
    <source>
        <dbReference type="Google" id="ProtNLM"/>
    </source>
</evidence>
<keyword evidence="4" id="KW-1185">Reference proteome</keyword>
<dbReference type="AlphaFoldDB" id="A0A7G8BFJ4"/>
<feature type="region of interest" description="Disordered" evidence="1">
    <location>
        <begin position="103"/>
        <end position="135"/>
    </location>
</feature>
<feature type="signal peptide" evidence="2">
    <location>
        <begin position="1"/>
        <end position="23"/>
    </location>
</feature>
<reference evidence="3 4" key="1">
    <citation type="submission" date="2020-08" db="EMBL/GenBank/DDBJ databases">
        <title>Edaphobacter telluris sp. nov. and Acidobacterium dinghuensis sp. nov., two acidobacteria isolated from forest soil.</title>
        <authorList>
            <person name="Fu J."/>
            <person name="Qiu L."/>
        </authorList>
    </citation>
    <scope>NUCLEOTIDE SEQUENCE [LARGE SCALE GENOMIC DNA]</scope>
    <source>
        <strain evidence="3">4Y35</strain>
    </source>
</reference>
<proteinExistence type="predicted"/>
<feature type="compositionally biased region" description="Basic and acidic residues" evidence="1">
    <location>
        <begin position="103"/>
        <end position="129"/>
    </location>
</feature>
<dbReference type="Proteomes" id="UP000515312">
    <property type="component" value="Chromosome"/>
</dbReference>
<organism evidence="3 4">
    <name type="scientific">Alloacidobacterium dinghuense</name>
    <dbReference type="NCBI Taxonomy" id="2763107"/>
    <lineage>
        <taxon>Bacteria</taxon>
        <taxon>Pseudomonadati</taxon>
        <taxon>Acidobacteriota</taxon>
        <taxon>Terriglobia</taxon>
        <taxon>Terriglobales</taxon>
        <taxon>Acidobacteriaceae</taxon>
        <taxon>Alloacidobacterium</taxon>
    </lineage>
</organism>
<feature type="compositionally biased region" description="Polar residues" evidence="1">
    <location>
        <begin position="25"/>
        <end position="42"/>
    </location>
</feature>
<feature type="chain" id="PRO_5028964248" description="LTXXQ motif family protein" evidence="2">
    <location>
        <begin position="24"/>
        <end position="135"/>
    </location>
</feature>
<gene>
    <name evidence="3" type="ORF">H7849_19810</name>
</gene>
<keyword evidence="2" id="KW-0732">Signal</keyword>
<feature type="region of interest" description="Disordered" evidence="1">
    <location>
        <begin position="25"/>
        <end position="44"/>
    </location>
</feature>
<evidence type="ECO:0000256" key="1">
    <source>
        <dbReference type="SAM" id="MobiDB-lite"/>
    </source>
</evidence>